<feature type="domain" description="Methyltransferase" evidence="3">
    <location>
        <begin position="61"/>
        <end position="152"/>
    </location>
</feature>
<keyword evidence="5" id="KW-1185">Reference proteome</keyword>
<evidence type="ECO:0000313" key="5">
    <source>
        <dbReference type="Proteomes" id="UP000600365"/>
    </source>
</evidence>
<organism evidence="4 5">
    <name type="scientific">Streptomyces albiflavescens</name>
    <dbReference type="NCBI Taxonomy" id="1623582"/>
    <lineage>
        <taxon>Bacteria</taxon>
        <taxon>Bacillati</taxon>
        <taxon>Actinomycetota</taxon>
        <taxon>Actinomycetes</taxon>
        <taxon>Kitasatosporales</taxon>
        <taxon>Streptomycetaceae</taxon>
        <taxon>Streptomyces</taxon>
    </lineage>
</organism>
<accession>A0A918D417</accession>
<dbReference type="InterPro" id="IPR041698">
    <property type="entry name" value="Methyltransf_25"/>
</dbReference>
<reference evidence="4 5" key="1">
    <citation type="journal article" date="2014" name="Int. J. Syst. Evol. Microbiol.">
        <title>Complete genome sequence of Corynebacterium casei LMG S-19264T (=DSM 44701T), isolated from a smear-ripened cheese.</title>
        <authorList>
            <consortium name="US DOE Joint Genome Institute (JGI-PGF)"/>
            <person name="Walter F."/>
            <person name="Albersmeier A."/>
            <person name="Kalinowski J."/>
            <person name="Ruckert C."/>
        </authorList>
    </citation>
    <scope>NUCLEOTIDE SEQUENCE [LARGE SCALE GENOMIC DNA]</scope>
    <source>
        <strain evidence="4 5">CGMCC 4.7111</strain>
    </source>
</reference>
<dbReference type="Pfam" id="PF13649">
    <property type="entry name" value="Methyltransf_25"/>
    <property type="match status" value="1"/>
</dbReference>
<dbReference type="Proteomes" id="UP000600365">
    <property type="component" value="Unassembled WGS sequence"/>
</dbReference>
<dbReference type="PANTHER" id="PTHR43861">
    <property type="entry name" value="TRANS-ACONITATE 2-METHYLTRANSFERASE-RELATED"/>
    <property type="match status" value="1"/>
</dbReference>
<dbReference type="GO" id="GO:0008168">
    <property type="term" value="F:methyltransferase activity"/>
    <property type="evidence" value="ECO:0007669"/>
    <property type="project" value="UniProtKB-KW"/>
</dbReference>
<proteinExistence type="predicted"/>
<dbReference type="GO" id="GO:0032259">
    <property type="term" value="P:methylation"/>
    <property type="evidence" value="ECO:0007669"/>
    <property type="project" value="UniProtKB-KW"/>
</dbReference>
<dbReference type="InterPro" id="IPR029063">
    <property type="entry name" value="SAM-dependent_MTases_sf"/>
</dbReference>
<gene>
    <name evidence="4" type="ORF">GCM10011579_032280</name>
</gene>
<evidence type="ECO:0000313" key="4">
    <source>
        <dbReference type="EMBL" id="GGN63672.1"/>
    </source>
</evidence>
<dbReference type="Gene3D" id="3.40.50.150">
    <property type="entry name" value="Vaccinia Virus protein VP39"/>
    <property type="match status" value="1"/>
</dbReference>
<dbReference type="SUPFAM" id="SSF53335">
    <property type="entry name" value="S-adenosyl-L-methionine-dependent methyltransferases"/>
    <property type="match status" value="1"/>
</dbReference>
<name>A0A918D417_9ACTN</name>
<sequence length="270" mass="30070">MDDLAQGWQALNKAYWDERVPLHLDAAFYDMTGFRARPNSLKDFETAEVGDVRGKRLIHLQCHFGRDTLSWAARGAQVTGLDFSAPAIAAAAQLAAELGIDARFLVADVYEAVPAVARETFDIVYTSFGALNWLPDISRWALVVAELLAPGGILYLAEFHPFCFVLDDETGRTLTHDYFDEGPHASGGPGTYADEAATTEHNATVEWDHRLSTIVSAIARAGLRIEFLHEHDHTFYRQRQSLVRHEGDIYRQPEGAPRIPLTYSIRAAKT</sequence>
<keyword evidence="1 4" id="KW-0489">Methyltransferase</keyword>
<dbReference type="EMBL" id="BMMM01000005">
    <property type="protein sequence ID" value="GGN63672.1"/>
    <property type="molecule type" value="Genomic_DNA"/>
</dbReference>
<dbReference type="AlphaFoldDB" id="A0A918D417"/>
<evidence type="ECO:0000256" key="2">
    <source>
        <dbReference type="ARBA" id="ARBA00022679"/>
    </source>
</evidence>
<evidence type="ECO:0000259" key="3">
    <source>
        <dbReference type="Pfam" id="PF13649"/>
    </source>
</evidence>
<dbReference type="RefSeq" id="WP_189186688.1">
    <property type="nucleotide sequence ID" value="NZ_BMMM01000005.1"/>
</dbReference>
<evidence type="ECO:0000256" key="1">
    <source>
        <dbReference type="ARBA" id="ARBA00022603"/>
    </source>
</evidence>
<dbReference type="PANTHER" id="PTHR43861:SF1">
    <property type="entry name" value="TRANS-ACONITATE 2-METHYLTRANSFERASE"/>
    <property type="match status" value="1"/>
</dbReference>
<dbReference type="CDD" id="cd02440">
    <property type="entry name" value="AdoMet_MTases"/>
    <property type="match status" value="1"/>
</dbReference>
<comment type="caution">
    <text evidence="4">The sequence shown here is derived from an EMBL/GenBank/DDBJ whole genome shotgun (WGS) entry which is preliminary data.</text>
</comment>
<protein>
    <submittedName>
        <fullName evidence="4">Type 12 methyltransferase</fullName>
    </submittedName>
</protein>
<dbReference type="GO" id="GO:0017000">
    <property type="term" value="P:antibiotic biosynthetic process"/>
    <property type="evidence" value="ECO:0007669"/>
    <property type="project" value="UniProtKB-ARBA"/>
</dbReference>
<keyword evidence="2" id="KW-0808">Transferase</keyword>